<gene>
    <name evidence="2" type="ORF">MON41_02235</name>
</gene>
<accession>A0ABS9VZY4</accession>
<dbReference type="RefSeq" id="WP_241792476.1">
    <property type="nucleotide sequence ID" value="NZ_JALBUU010000004.1"/>
</dbReference>
<feature type="signal peptide" evidence="1">
    <location>
        <begin position="1"/>
        <end position="23"/>
    </location>
</feature>
<sequence>MTGGAALAALLALSGCGGSGAPADPLRNAQAPCPNIGILSDAAELTRFRQGGGQDLTAMELNASLIGFEAKCDYAPERAGLDVTLTPRFTAERGPAASGRGASIPYMVAVLDGQQHILSREAYNLQVAFPANVSRAQSHDEELSIRIPGTPQAAAGKNILLGFVLSPEELALNRRRGPR</sequence>
<comment type="caution">
    <text evidence="2">The sequence shown here is derived from an EMBL/GenBank/DDBJ whole genome shotgun (WGS) entry which is preliminary data.</text>
</comment>
<dbReference type="Proteomes" id="UP001201985">
    <property type="component" value="Unassembled WGS sequence"/>
</dbReference>
<keyword evidence="3" id="KW-1185">Reference proteome</keyword>
<proteinExistence type="predicted"/>
<keyword evidence="1" id="KW-0732">Signal</keyword>
<organism evidence="2 3">
    <name type="scientific">Teichococcus vastitatis</name>
    <dbReference type="NCBI Taxonomy" id="2307076"/>
    <lineage>
        <taxon>Bacteria</taxon>
        <taxon>Pseudomonadati</taxon>
        <taxon>Pseudomonadota</taxon>
        <taxon>Alphaproteobacteria</taxon>
        <taxon>Acetobacterales</taxon>
        <taxon>Roseomonadaceae</taxon>
        <taxon>Roseomonas</taxon>
    </lineage>
</organism>
<evidence type="ECO:0008006" key="4">
    <source>
        <dbReference type="Google" id="ProtNLM"/>
    </source>
</evidence>
<dbReference type="EMBL" id="JALBUU010000004">
    <property type="protein sequence ID" value="MCI0752584.1"/>
    <property type="molecule type" value="Genomic_DNA"/>
</dbReference>
<name>A0ABS9VZY4_9PROT</name>
<evidence type="ECO:0000313" key="2">
    <source>
        <dbReference type="EMBL" id="MCI0752584.1"/>
    </source>
</evidence>
<evidence type="ECO:0000313" key="3">
    <source>
        <dbReference type="Proteomes" id="UP001201985"/>
    </source>
</evidence>
<reference evidence="2 3" key="1">
    <citation type="submission" date="2022-03" db="EMBL/GenBank/DDBJ databases">
        <title>Complete genome analysis of Roseomonas KG 17.1 : a prolific producer of plant growth promoters.</title>
        <authorList>
            <person name="Saadouli I."/>
            <person name="Najjari A."/>
            <person name="Mosbah A."/>
            <person name="Ouzari H.I."/>
        </authorList>
    </citation>
    <scope>NUCLEOTIDE SEQUENCE [LARGE SCALE GENOMIC DNA]</scope>
    <source>
        <strain evidence="2 3">KG17-1</strain>
    </source>
</reference>
<evidence type="ECO:0000256" key="1">
    <source>
        <dbReference type="SAM" id="SignalP"/>
    </source>
</evidence>
<protein>
    <recommendedName>
        <fullName evidence="4">DUF4232 domain-containing protein</fullName>
    </recommendedName>
</protein>
<feature type="chain" id="PRO_5045169358" description="DUF4232 domain-containing protein" evidence="1">
    <location>
        <begin position="24"/>
        <end position="179"/>
    </location>
</feature>